<gene>
    <name evidence="1" type="primary">GS3A</name>
    <name evidence="1" type="ORF">Tsubulata_026075</name>
</gene>
<reference evidence="1" key="2">
    <citation type="journal article" date="2023" name="Plants (Basel)">
        <title>Annotation of the Turnera subulata (Passifloraceae) Draft Genome Reveals the S-Locus Evolved after the Divergence of Turneroideae from Passifloroideae in a Stepwise Manner.</title>
        <authorList>
            <person name="Henning P.M."/>
            <person name="Roalson E.H."/>
            <person name="Mir W."/>
            <person name="McCubbin A.G."/>
            <person name="Shore J.S."/>
        </authorList>
    </citation>
    <scope>NUCLEOTIDE SEQUENCE</scope>
    <source>
        <strain evidence="1">F60SS</strain>
    </source>
</reference>
<dbReference type="OrthoDB" id="1936100at2759"/>
<accession>A0A9Q0G5W5</accession>
<sequence length="67" mass="7614">MSVVIKKAKLGLRHKEHISAYGEGNERRLTGRHETRAVHLPTLFFLKKGSSLILVGSYKQRSLLNNK</sequence>
<reference evidence="1" key="1">
    <citation type="submission" date="2022-02" db="EMBL/GenBank/DDBJ databases">
        <authorList>
            <person name="Henning P.M."/>
            <person name="McCubbin A.G."/>
            <person name="Shore J.S."/>
        </authorList>
    </citation>
    <scope>NUCLEOTIDE SEQUENCE</scope>
    <source>
        <strain evidence="1">F60SS</strain>
        <tissue evidence="1">Leaves</tissue>
    </source>
</reference>
<dbReference type="EMBL" id="JAKUCV010002041">
    <property type="protein sequence ID" value="KAJ4844128.1"/>
    <property type="molecule type" value="Genomic_DNA"/>
</dbReference>
<name>A0A9Q0G5W5_9ROSI</name>
<protein>
    <submittedName>
        <fullName evidence="1">Glutamine synthetase root isozyme A</fullName>
    </submittedName>
</protein>
<dbReference type="AlphaFoldDB" id="A0A9Q0G5W5"/>
<comment type="caution">
    <text evidence="1">The sequence shown here is derived from an EMBL/GenBank/DDBJ whole genome shotgun (WGS) entry which is preliminary data.</text>
</comment>
<proteinExistence type="predicted"/>
<keyword evidence="2" id="KW-1185">Reference proteome</keyword>
<organism evidence="1 2">
    <name type="scientific">Turnera subulata</name>
    <dbReference type="NCBI Taxonomy" id="218843"/>
    <lineage>
        <taxon>Eukaryota</taxon>
        <taxon>Viridiplantae</taxon>
        <taxon>Streptophyta</taxon>
        <taxon>Embryophyta</taxon>
        <taxon>Tracheophyta</taxon>
        <taxon>Spermatophyta</taxon>
        <taxon>Magnoliopsida</taxon>
        <taxon>eudicotyledons</taxon>
        <taxon>Gunneridae</taxon>
        <taxon>Pentapetalae</taxon>
        <taxon>rosids</taxon>
        <taxon>fabids</taxon>
        <taxon>Malpighiales</taxon>
        <taxon>Passifloraceae</taxon>
        <taxon>Turnera</taxon>
    </lineage>
</organism>
<evidence type="ECO:0000313" key="1">
    <source>
        <dbReference type="EMBL" id="KAJ4844128.1"/>
    </source>
</evidence>
<dbReference type="Proteomes" id="UP001141552">
    <property type="component" value="Unassembled WGS sequence"/>
</dbReference>
<evidence type="ECO:0000313" key="2">
    <source>
        <dbReference type="Proteomes" id="UP001141552"/>
    </source>
</evidence>